<dbReference type="EnsemblMetazoa" id="BGLB036932-RA">
    <property type="protein sequence ID" value="BGLB036932-PA"/>
    <property type="gene ID" value="BGLB036932"/>
</dbReference>
<evidence type="ECO:0000256" key="1">
    <source>
        <dbReference type="SAM" id="SignalP"/>
    </source>
</evidence>
<gene>
    <name evidence="2" type="primary">106078991</name>
</gene>
<keyword evidence="1" id="KW-0732">Signal</keyword>
<organism evidence="2 3">
    <name type="scientific">Biomphalaria glabrata</name>
    <name type="common">Bloodfluke planorb</name>
    <name type="synonym">Freshwater snail</name>
    <dbReference type="NCBI Taxonomy" id="6526"/>
    <lineage>
        <taxon>Eukaryota</taxon>
        <taxon>Metazoa</taxon>
        <taxon>Spiralia</taxon>
        <taxon>Lophotrochozoa</taxon>
        <taxon>Mollusca</taxon>
        <taxon>Gastropoda</taxon>
        <taxon>Heterobranchia</taxon>
        <taxon>Euthyneura</taxon>
        <taxon>Panpulmonata</taxon>
        <taxon>Hygrophila</taxon>
        <taxon>Lymnaeoidea</taxon>
        <taxon>Planorbidae</taxon>
        <taxon>Biomphalaria</taxon>
    </lineage>
</organism>
<evidence type="ECO:0000313" key="2">
    <source>
        <dbReference type="EnsemblMetazoa" id="BGLB036932-PA"/>
    </source>
</evidence>
<reference evidence="2" key="1">
    <citation type="submission" date="2020-05" db="UniProtKB">
        <authorList>
            <consortium name="EnsemblMetazoa"/>
        </authorList>
    </citation>
    <scope>IDENTIFICATION</scope>
    <source>
        <strain evidence="2">BB02</strain>
    </source>
</reference>
<name>A0A2C9LZV7_BIOGL</name>
<evidence type="ECO:0008006" key="4">
    <source>
        <dbReference type="Google" id="ProtNLM"/>
    </source>
</evidence>
<dbReference type="RefSeq" id="XP_013095546.2">
    <property type="nucleotide sequence ID" value="XM_013240092.2"/>
</dbReference>
<dbReference type="VEuPathDB" id="VectorBase:BGLAX_051114"/>
<feature type="chain" id="PRO_5013039280" description="Transmembrane protein" evidence="1">
    <location>
        <begin position="18"/>
        <end position="130"/>
    </location>
</feature>
<dbReference type="Proteomes" id="UP000076420">
    <property type="component" value="Unassembled WGS sequence"/>
</dbReference>
<evidence type="ECO:0000313" key="3">
    <source>
        <dbReference type="Proteomes" id="UP000076420"/>
    </source>
</evidence>
<dbReference type="KEGG" id="bgt:106078991"/>
<dbReference type="VEuPathDB" id="VectorBase:BGLB036932"/>
<dbReference type="AlphaFoldDB" id="A0A2C9LZV7"/>
<accession>A0A2C9LZV7</accession>
<dbReference type="OrthoDB" id="10301089at2759"/>
<proteinExistence type="predicted"/>
<feature type="signal peptide" evidence="1">
    <location>
        <begin position="1"/>
        <end position="17"/>
    </location>
</feature>
<sequence length="130" mass="14262">MKTLLVFVLVFIGSLEALDPTECLNGINTCVQSFTNDMKNVDGSNAICNDVDSYFKCIFSHGCSLEGDMKQLLLGSLKTTFSALNCNFSVEDKLNQYGNSASSMSSKYIPLVVTFSVVVVFLRRLTATVY</sequence>
<protein>
    <recommendedName>
        <fullName evidence="4">Transmembrane protein</fullName>
    </recommendedName>
</protein>